<protein>
    <submittedName>
        <fullName evidence="1">Copia protein</fullName>
        <ecNumber evidence="1">2.5.1.84</ecNumber>
    </submittedName>
</protein>
<reference evidence="1" key="1">
    <citation type="submission" date="2014-07" db="EMBL/GenBank/DDBJ databases">
        <title>Identification of a novel salt tolerance gene in wild soybean by whole-genome sequencing.</title>
        <authorList>
            <person name="Lam H.-M."/>
            <person name="Qi X."/>
            <person name="Li M.-W."/>
            <person name="Liu X."/>
            <person name="Xie M."/>
            <person name="Ni M."/>
            <person name="Xu X."/>
        </authorList>
    </citation>
    <scope>NUCLEOTIDE SEQUENCE [LARGE SCALE GENOMIC DNA]</scope>
    <source>
        <tissue evidence="1">Root</tissue>
    </source>
</reference>
<dbReference type="CDD" id="cd09272">
    <property type="entry name" value="RNase_HI_RT_Ty1"/>
    <property type="match status" value="1"/>
</dbReference>
<sequence length="80" mass="9178">LHCDSQAALHIVKNPIFHERTKHIEVDCHFIRDEYLTGNIAPTYVPTHAQLIDIFTKALGPTQFTSLLYKLRICNLYAPT</sequence>
<accession>A0A0B2QK30</accession>
<dbReference type="EC" id="2.5.1.84" evidence="1"/>
<dbReference type="AlphaFoldDB" id="A0A0B2QK30"/>
<proteinExistence type="predicted"/>
<dbReference type="EMBL" id="KN657593">
    <property type="protein sequence ID" value="KHN21750.1"/>
    <property type="molecule type" value="Genomic_DNA"/>
</dbReference>
<evidence type="ECO:0000313" key="1">
    <source>
        <dbReference type="EMBL" id="KHN21750.1"/>
    </source>
</evidence>
<name>A0A0B2QK30_GLYSO</name>
<gene>
    <name evidence="1" type="ORF">glysoja_027634</name>
</gene>
<dbReference type="Proteomes" id="UP000053555">
    <property type="component" value="Unassembled WGS sequence"/>
</dbReference>
<dbReference type="GO" id="GO:0052923">
    <property type="term" value="F:all-trans-nonaprenyl-diphosphate synthase (geranyl-diphosphate specific) activity"/>
    <property type="evidence" value="ECO:0007669"/>
    <property type="project" value="UniProtKB-EC"/>
</dbReference>
<feature type="non-terminal residue" evidence="1">
    <location>
        <position position="1"/>
    </location>
</feature>
<organism evidence="1">
    <name type="scientific">Glycine soja</name>
    <name type="common">Wild soybean</name>
    <dbReference type="NCBI Taxonomy" id="3848"/>
    <lineage>
        <taxon>Eukaryota</taxon>
        <taxon>Viridiplantae</taxon>
        <taxon>Streptophyta</taxon>
        <taxon>Embryophyta</taxon>
        <taxon>Tracheophyta</taxon>
        <taxon>Spermatophyta</taxon>
        <taxon>Magnoliopsida</taxon>
        <taxon>eudicotyledons</taxon>
        <taxon>Gunneridae</taxon>
        <taxon>Pentapetalae</taxon>
        <taxon>rosids</taxon>
        <taxon>fabids</taxon>
        <taxon>Fabales</taxon>
        <taxon>Fabaceae</taxon>
        <taxon>Papilionoideae</taxon>
        <taxon>50 kb inversion clade</taxon>
        <taxon>NPAAA clade</taxon>
        <taxon>indigoferoid/millettioid clade</taxon>
        <taxon>Phaseoleae</taxon>
        <taxon>Glycine</taxon>
        <taxon>Glycine subgen. Soja</taxon>
    </lineage>
</organism>
<keyword evidence="1" id="KW-0808">Transferase</keyword>